<evidence type="ECO:0000256" key="2">
    <source>
        <dbReference type="SAM" id="SignalP"/>
    </source>
</evidence>
<reference evidence="4" key="1">
    <citation type="journal article" date="2019" name="Int. J. Syst. Evol. Microbiol.">
        <title>The Global Catalogue of Microorganisms (GCM) 10K type strain sequencing project: providing services to taxonomists for standard genome sequencing and annotation.</title>
        <authorList>
            <consortium name="The Broad Institute Genomics Platform"/>
            <consortium name="The Broad Institute Genome Sequencing Center for Infectious Disease"/>
            <person name="Wu L."/>
            <person name="Ma J."/>
        </authorList>
    </citation>
    <scope>NUCLEOTIDE SEQUENCE [LARGE SCALE GENOMIC DNA]</scope>
    <source>
        <strain evidence="4">IBRC-M 10490</strain>
    </source>
</reference>
<feature type="signal peptide" evidence="2">
    <location>
        <begin position="1"/>
        <end position="20"/>
    </location>
</feature>
<comment type="caution">
    <text evidence="3">The sequence shown here is derived from an EMBL/GenBank/DDBJ whole genome shotgun (WGS) entry which is preliminary data.</text>
</comment>
<feature type="region of interest" description="Disordered" evidence="1">
    <location>
        <begin position="21"/>
        <end position="48"/>
    </location>
</feature>
<gene>
    <name evidence="3" type="ORF">ACFO5K_13045</name>
</gene>
<evidence type="ECO:0000256" key="1">
    <source>
        <dbReference type="SAM" id="MobiDB-lite"/>
    </source>
</evidence>
<dbReference type="RefSeq" id="WP_378561034.1">
    <property type="nucleotide sequence ID" value="NZ_JBHSDL010000014.1"/>
</dbReference>
<organism evidence="3 4">
    <name type="scientific">Nocardia halotolerans</name>
    <dbReference type="NCBI Taxonomy" id="1755878"/>
    <lineage>
        <taxon>Bacteria</taxon>
        <taxon>Bacillati</taxon>
        <taxon>Actinomycetota</taxon>
        <taxon>Actinomycetes</taxon>
        <taxon>Mycobacteriales</taxon>
        <taxon>Nocardiaceae</taxon>
        <taxon>Nocardia</taxon>
    </lineage>
</organism>
<evidence type="ECO:0000313" key="3">
    <source>
        <dbReference type="EMBL" id="MFC4375025.1"/>
    </source>
</evidence>
<protein>
    <submittedName>
        <fullName evidence="3">Peptidase</fullName>
    </submittedName>
</protein>
<feature type="chain" id="PRO_5045141542" evidence="2">
    <location>
        <begin position="21"/>
        <end position="313"/>
    </location>
</feature>
<sequence>MRYLLLLAAAALTLSGCGTDATGQARQPVSSTTPPPVDPSYWSTAPQTDAQRAEVATRARLIDVCALVPRTELAELGAVREVVNDQTDSCRVELGGEGSDTYELNWASMIMFDDVPRPGASVVPLGAASLSLMPEHTPTATERSCSAIARFPAGAALYLDATTFPSTDPCARLETVAAGAVERWLTAPPQGSSPDTQLTVLHGADPCAVRALLEGTGPFGSPTLKNCGFTYRGVDVVVSYENRGPLGDATVQMPDGRTAHSIDDTSYTVVVGPALPGEPSYFGPSAPVVDVFADSPEVATEVLRQVLTLFPVA</sequence>
<dbReference type="EMBL" id="JBHSDL010000014">
    <property type="protein sequence ID" value="MFC4375025.1"/>
    <property type="molecule type" value="Genomic_DNA"/>
</dbReference>
<name>A0ABV8VJT5_9NOCA</name>
<dbReference type="PROSITE" id="PS51257">
    <property type="entry name" value="PROKAR_LIPOPROTEIN"/>
    <property type="match status" value="1"/>
</dbReference>
<keyword evidence="4" id="KW-1185">Reference proteome</keyword>
<evidence type="ECO:0000313" key="4">
    <source>
        <dbReference type="Proteomes" id="UP001595844"/>
    </source>
</evidence>
<accession>A0ABV8VJT5</accession>
<proteinExistence type="predicted"/>
<dbReference type="Proteomes" id="UP001595844">
    <property type="component" value="Unassembled WGS sequence"/>
</dbReference>
<keyword evidence="2" id="KW-0732">Signal</keyword>